<dbReference type="AlphaFoldDB" id="A0A6A5WXY2"/>
<dbReference type="PANTHER" id="PTHR43798:SF33">
    <property type="entry name" value="HYDROLASE, PUTATIVE (AFU_ORTHOLOGUE AFUA_2G14860)-RELATED"/>
    <property type="match status" value="1"/>
</dbReference>
<dbReference type="GO" id="GO:0016787">
    <property type="term" value="F:hydrolase activity"/>
    <property type="evidence" value="ECO:0007669"/>
    <property type="project" value="UniProtKB-KW"/>
</dbReference>
<proteinExistence type="predicted"/>
<dbReference type="PANTHER" id="PTHR43798">
    <property type="entry name" value="MONOACYLGLYCEROL LIPASE"/>
    <property type="match status" value="1"/>
</dbReference>
<sequence>MAASEPVIRNAYVDTAFGQVHYCYSQPLNPHSTPPKSIPILLLHMSASSSISMQKLMRLLTTSGYNCYAPDMPGFGNSSNPPSDPPNIAWYADLYHTLFSAVQGFEKGCHVLGHHSGGVISTELASGSRYNSFVRSLTCIGPTVMTAEQRREMAKTFGAPFNKPVASGAHLLSTWEYLIWEGLNPATHLDLIQRELLDHVRAWEGRSQIYSCVWDYDCEAALKLLRDDCKVLALCARDDVLWPYFEQFKATSGAFETMEIQGGNFGPDLDGQGIVDAFLPFIEYIQ</sequence>
<dbReference type="Pfam" id="PF12697">
    <property type="entry name" value="Abhydrolase_6"/>
    <property type="match status" value="1"/>
</dbReference>
<reference evidence="2" key="1">
    <citation type="journal article" date="2020" name="Stud. Mycol.">
        <title>101 Dothideomycetes genomes: a test case for predicting lifestyles and emergence of pathogens.</title>
        <authorList>
            <person name="Haridas S."/>
            <person name="Albert R."/>
            <person name="Binder M."/>
            <person name="Bloem J."/>
            <person name="Labutti K."/>
            <person name="Salamov A."/>
            <person name="Andreopoulos B."/>
            <person name="Baker S."/>
            <person name="Barry K."/>
            <person name="Bills G."/>
            <person name="Bluhm B."/>
            <person name="Cannon C."/>
            <person name="Castanera R."/>
            <person name="Culley D."/>
            <person name="Daum C."/>
            <person name="Ezra D."/>
            <person name="Gonzalez J."/>
            <person name="Henrissat B."/>
            <person name="Kuo A."/>
            <person name="Liang C."/>
            <person name="Lipzen A."/>
            <person name="Lutzoni F."/>
            <person name="Magnuson J."/>
            <person name="Mondo S."/>
            <person name="Nolan M."/>
            <person name="Ohm R."/>
            <person name="Pangilinan J."/>
            <person name="Park H.-J."/>
            <person name="Ramirez L."/>
            <person name="Alfaro M."/>
            <person name="Sun H."/>
            <person name="Tritt A."/>
            <person name="Yoshinaga Y."/>
            <person name="Zwiers L.-H."/>
            <person name="Turgeon B."/>
            <person name="Goodwin S."/>
            <person name="Spatafora J."/>
            <person name="Crous P."/>
            <person name="Grigoriev I."/>
        </authorList>
    </citation>
    <scope>NUCLEOTIDE SEQUENCE</scope>
    <source>
        <strain evidence="2">CBS 123094</strain>
    </source>
</reference>
<dbReference type="Proteomes" id="UP000799779">
    <property type="component" value="Unassembled WGS sequence"/>
</dbReference>
<evidence type="ECO:0000313" key="2">
    <source>
        <dbReference type="EMBL" id="KAF2005834.1"/>
    </source>
</evidence>
<evidence type="ECO:0000259" key="1">
    <source>
        <dbReference type="Pfam" id="PF12697"/>
    </source>
</evidence>
<accession>A0A6A5WXY2</accession>
<gene>
    <name evidence="2" type="ORF">P154DRAFT_530142</name>
</gene>
<feature type="domain" description="AB hydrolase-1" evidence="1">
    <location>
        <begin position="54"/>
        <end position="257"/>
    </location>
</feature>
<dbReference type="OrthoDB" id="408373at2759"/>
<keyword evidence="2" id="KW-0378">Hydrolase</keyword>
<protein>
    <submittedName>
        <fullName evidence="2">Alpha/beta-hydrolase</fullName>
    </submittedName>
</protein>
<evidence type="ECO:0000313" key="3">
    <source>
        <dbReference type="Proteomes" id="UP000799779"/>
    </source>
</evidence>
<organism evidence="2 3">
    <name type="scientific">Amniculicola lignicola CBS 123094</name>
    <dbReference type="NCBI Taxonomy" id="1392246"/>
    <lineage>
        <taxon>Eukaryota</taxon>
        <taxon>Fungi</taxon>
        <taxon>Dikarya</taxon>
        <taxon>Ascomycota</taxon>
        <taxon>Pezizomycotina</taxon>
        <taxon>Dothideomycetes</taxon>
        <taxon>Pleosporomycetidae</taxon>
        <taxon>Pleosporales</taxon>
        <taxon>Amniculicolaceae</taxon>
        <taxon>Amniculicola</taxon>
    </lineage>
</organism>
<dbReference type="GO" id="GO:0016020">
    <property type="term" value="C:membrane"/>
    <property type="evidence" value="ECO:0007669"/>
    <property type="project" value="TreeGrafter"/>
</dbReference>
<dbReference type="InterPro" id="IPR050266">
    <property type="entry name" value="AB_hydrolase_sf"/>
</dbReference>
<dbReference type="EMBL" id="ML977561">
    <property type="protein sequence ID" value="KAF2005834.1"/>
    <property type="molecule type" value="Genomic_DNA"/>
</dbReference>
<name>A0A6A5WXY2_9PLEO</name>
<dbReference type="InterPro" id="IPR029058">
    <property type="entry name" value="AB_hydrolase_fold"/>
</dbReference>
<dbReference type="Gene3D" id="3.40.50.1820">
    <property type="entry name" value="alpha/beta hydrolase"/>
    <property type="match status" value="1"/>
</dbReference>
<keyword evidence="3" id="KW-1185">Reference proteome</keyword>
<dbReference type="SUPFAM" id="SSF53474">
    <property type="entry name" value="alpha/beta-Hydrolases"/>
    <property type="match status" value="1"/>
</dbReference>
<dbReference type="InterPro" id="IPR000073">
    <property type="entry name" value="AB_hydrolase_1"/>
</dbReference>